<keyword evidence="17" id="KW-1185">Reference proteome</keyword>
<accession>A0ABT0BH92</accession>
<comment type="subcellular location">
    <subcellularLocation>
        <location evidence="1">Cell membrane</location>
        <topology evidence="1">Multi-pass membrane protein</topology>
    </subcellularLocation>
</comment>
<evidence type="ECO:0000313" key="16">
    <source>
        <dbReference type="EMBL" id="MCJ2184447.1"/>
    </source>
</evidence>
<dbReference type="EMBL" id="JALHLF010000103">
    <property type="protein sequence ID" value="MCJ2184447.1"/>
    <property type="molecule type" value="Genomic_DNA"/>
</dbReference>
<keyword evidence="5" id="KW-0808">Transferase</keyword>
<dbReference type="GO" id="GO:0016301">
    <property type="term" value="F:kinase activity"/>
    <property type="evidence" value="ECO:0007669"/>
    <property type="project" value="UniProtKB-KW"/>
</dbReference>
<evidence type="ECO:0000256" key="7">
    <source>
        <dbReference type="ARBA" id="ARBA00022741"/>
    </source>
</evidence>
<evidence type="ECO:0000256" key="1">
    <source>
        <dbReference type="ARBA" id="ARBA00004651"/>
    </source>
</evidence>
<keyword evidence="9" id="KW-0067">ATP-binding</keyword>
<proteinExistence type="inferred from homology"/>
<evidence type="ECO:0000256" key="2">
    <source>
        <dbReference type="ARBA" id="ARBA00005967"/>
    </source>
</evidence>
<keyword evidence="7" id="KW-0547">Nucleotide-binding</keyword>
<dbReference type="PANTHER" id="PTHR34299">
    <property type="entry name" value="DIACYLGLYCEROL KINASE"/>
    <property type="match status" value="1"/>
</dbReference>
<feature type="transmembrane region" description="Helical" evidence="15">
    <location>
        <begin position="66"/>
        <end position="84"/>
    </location>
</feature>
<dbReference type="Pfam" id="PF01219">
    <property type="entry name" value="DAGK_prokar"/>
    <property type="match status" value="1"/>
</dbReference>
<dbReference type="Proteomes" id="UP001162881">
    <property type="component" value="Unassembled WGS sequence"/>
</dbReference>
<feature type="transmembrane region" description="Helical" evidence="15">
    <location>
        <begin position="105"/>
        <end position="125"/>
    </location>
</feature>
<feature type="transmembrane region" description="Helical" evidence="15">
    <location>
        <begin position="40"/>
        <end position="60"/>
    </location>
</feature>
<dbReference type="InterPro" id="IPR036945">
    <property type="entry name" value="DAGK_sf"/>
</dbReference>
<keyword evidence="13" id="KW-0594">Phospholipid biosynthesis</keyword>
<dbReference type="CDD" id="cd14265">
    <property type="entry name" value="UDPK_IM_like"/>
    <property type="match status" value="1"/>
</dbReference>
<evidence type="ECO:0000256" key="15">
    <source>
        <dbReference type="SAM" id="Phobius"/>
    </source>
</evidence>
<protein>
    <submittedName>
        <fullName evidence="16">Diacylglycerol kinase family protein</fullName>
    </submittedName>
</protein>
<keyword evidence="3" id="KW-1003">Cell membrane</keyword>
<sequence>MPLPPETERTRPRFALTARLKSVTYAARGLRVLLMQEHNAWLHLAATIAVIACALVLNLGADDWRWLVLAIALVWFAEAVNTAIEALCDRICPAFDPAIGRIKDIAAGAVLIAALAAGAIGLLTLGPPLLARLG</sequence>
<keyword evidence="12 15" id="KW-0472">Membrane</keyword>
<dbReference type="InterPro" id="IPR033717">
    <property type="entry name" value="UDPK"/>
</dbReference>
<reference evidence="16" key="1">
    <citation type="submission" date="2022-03" db="EMBL/GenBank/DDBJ databases">
        <title>Identification of a novel bacterium isolated from mangrove sediments.</title>
        <authorList>
            <person name="Pan X."/>
        </authorList>
    </citation>
    <scope>NUCLEOTIDE SEQUENCE</scope>
    <source>
        <strain evidence="16">B1949</strain>
    </source>
</reference>
<evidence type="ECO:0000256" key="6">
    <source>
        <dbReference type="ARBA" id="ARBA00022692"/>
    </source>
</evidence>
<organism evidence="16 17">
    <name type="scientific">Novosphingobium organovorum</name>
    <dbReference type="NCBI Taxonomy" id="2930092"/>
    <lineage>
        <taxon>Bacteria</taxon>
        <taxon>Pseudomonadati</taxon>
        <taxon>Pseudomonadota</taxon>
        <taxon>Alphaproteobacteria</taxon>
        <taxon>Sphingomonadales</taxon>
        <taxon>Sphingomonadaceae</taxon>
        <taxon>Novosphingobium</taxon>
    </lineage>
</organism>
<keyword evidence="6 15" id="KW-0812">Transmembrane</keyword>
<evidence type="ECO:0000313" key="17">
    <source>
        <dbReference type="Proteomes" id="UP001162881"/>
    </source>
</evidence>
<evidence type="ECO:0000256" key="8">
    <source>
        <dbReference type="ARBA" id="ARBA00022777"/>
    </source>
</evidence>
<evidence type="ECO:0000256" key="3">
    <source>
        <dbReference type="ARBA" id="ARBA00022475"/>
    </source>
</evidence>
<evidence type="ECO:0000256" key="11">
    <source>
        <dbReference type="ARBA" id="ARBA00023098"/>
    </source>
</evidence>
<dbReference type="PANTHER" id="PTHR34299:SF1">
    <property type="entry name" value="DIACYLGLYCEROL KINASE"/>
    <property type="match status" value="1"/>
</dbReference>
<evidence type="ECO:0000256" key="13">
    <source>
        <dbReference type="ARBA" id="ARBA00023209"/>
    </source>
</evidence>
<keyword evidence="11" id="KW-0443">Lipid metabolism</keyword>
<keyword evidence="4" id="KW-0444">Lipid biosynthesis</keyword>
<comment type="caution">
    <text evidence="16">The sequence shown here is derived from an EMBL/GenBank/DDBJ whole genome shotgun (WGS) entry which is preliminary data.</text>
</comment>
<dbReference type="InterPro" id="IPR000829">
    <property type="entry name" value="DAGK"/>
</dbReference>
<evidence type="ECO:0000256" key="12">
    <source>
        <dbReference type="ARBA" id="ARBA00023136"/>
    </source>
</evidence>
<name>A0ABT0BH92_9SPHN</name>
<evidence type="ECO:0000256" key="4">
    <source>
        <dbReference type="ARBA" id="ARBA00022516"/>
    </source>
</evidence>
<dbReference type="RefSeq" id="WP_244023294.1">
    <property type="nucleotide sequence ID" value="NZ_JALHLF010000103.1"/>
</dbReference>
<keyword evidence="10 15" id="KW-1133">Transmembrane helix</keyword>
<dbReference type="Gene3D" id="1.10.287.3610">
    <property type="match status" value="1"/>
</dbReference>
<keyword evidence="8 16" id="KW-0418">Kinase</keyword>
<keyword evidence="14" id="KW-1208">Phospholipid metabolism</keyword>
<evidence type="ECO:0000256" key="14">
    <source>
        <dbReference type="ARBA" id="ARBA00023264"/>
    </source>
</evidence>
<evidence type="ECO:0000256" key="5">
    <source>
        <dbReference type="ARBA" id="ARBA00022679"/>
    </source>
</evidence>
<comment type="similarity">
    <text evidence="2">Belongs to the bacterial diacylglycerol kinase family.</text>
</comment>
<evidence type="ECO:0000256" key="10">
    <source>
        <dbReference type="ARBA" id="ARBA00022989"/>
    </source>
</evidence>
<gene>
    <name evidence="16" type="ORF">MTR62_17365</name>
</gene>
<evidence type="ECO:0000256" key="9">
    <source>
        <dbReference type="ARBA" id="ARBA00022840"/>
    </source>
</evidence>